<feature type="non-terminal residue" evidence="2">
    <location>
        <position position="1"/>
    </location>
</feature>
<feature type="region of interest" description="Disordered" evidence="1">
    <location>
        <begin position="64"/>
        <end position="109"/>
    </location>
</feature>
<name>A0A0S4JIR3_BODSA</name>
<sequence>TVVRETFAFPTCQSVGAWRSSFLLEGRSGVGKSIWASHLSHLQNVPDDLTGVLLLSALHQPSKHQAARSVTLSPSGEASDSTKDASSECREPWREMQFKERKRTNERTKRRITVRERRKCATCRAQLGHRVEHKKQTILVALCLCKFDYVLISML</sequence>
<evidence type="ECO:0000313" key="2">
    <source>
        <dbReference type="EMBL" id="CUG90198.1"/>
    </source>
</evidence>
<accession>A0A0S4JIR3</accession>
<feature type="compositionally biased region" description="Basic and acidic residues" evidence="1">
    <location>
        <begin position="80"/>
        <end position="107"/>
    </location>
</feature>
<evidence type="ECO:0000313" key="3">
    <source>
        <dbReference type="Proteomes" id="UP000051952"/>
    </source>
</evidence>
<feature type="compositionally biased region" description="Polar residues" evidence="1">
    <location>
        <begin position="68"/>
        <end position="79"/>
    </location>
</feature>
<organism evidence="2 3">
    <name type="scientific">Bodo saltans</name>
    <name type="common">Flagellated protozoan</name>
    <dbReference type="NCBI Taxonomy" id="75058"/>
    <lineage>
        <taxon>Eukaryota</taxon>
        <taxon>Discoba</taxon>
        <taxon>Euglenozoa</taxon>
        <taxon>Kinetoplastea</taxon>
        <taxon>Metakinetoplastina</taxon>
        <taxon>Eubodonida</taxon>
        <taxon>Bodonidae</taxon>
        <taxon>Bodo</taxon>
    </lineage>
</organism>
<dbReference type="EMBL" id="CYKH01001803">
    <property type="protein sequence ID" value="CUG90198.1"/>
    <property type="molecule type" value="Genomic_DNA"/>
</dbReference>
<dbReference type="VEuPathDB" id="TriTrypDB:BSAL_25485"/>
<dbReference type="Proteomes" id="UP000051952">
    <property type="component" value="Unassembled WGS sequence"/>
</dbReference>
<proteinExistence type="predicted"/>
<gene>
    <name evidence="2" type="ORF">BSAL_25485</name>
</gene>
<reference evidence="3" key="1">
    <citation type="submission" date="2015-09" db="EMBL/GenBank/DDBJ databases">
        <authorList>
            <consortium name="Pathogen Informatics"/>
        </authorList>
    </citation>
    <scope>NUCLEOTIDE SEQUENCE [LARGE SCALE GENOMIC DNA]</scope>
    <source>
        <strain evidence="3">Lake Konstanz</strain>
    </source>
</reference>
<keyword evidence="3" id="KW-1185">Reference proteome</keyword>
<evidence type="ECO:0000256" key="1">
    <source>
        <dbReference type="SAM" id="MobiDB-lite"/>
    </source>
</evidence>
<dbReference type="AlphaFoldDB" id="A0A0S4JIR3"/>
<protein>
    <submittedName>
        <fullName evidence="2">Uncharacterized protein</fullName>
    </submittedName>
</protein>